<evidence type="ECO:0000313" key="11">
    <source>
        <dbReference type="Proteomes" id="UP001500968"/>
    </source>
</evidence>
<dbReference type="InterPro" id="IPR053879">
    <property type="entry name" value="HYDIN_VesB_CFA65-like_Ig"/>
</dbReference>
<keyword evidence="11" id="KW-1185">Reference proteome</keyword>
<protein>
    <recommendedName>
        <fullName evidence="9">LamG-like jellyroll fold domain-containing protein</fullName>
    </recommendedName>
</protein>
<evidence type="ECO:0000256" key="6">
    <source>
        <dbReference type="ARBA" id="ARBA00023157"/>
    </source>
</evidence>
<feature type="domain" description="LamG-like jellyroll fold" evidence="9">
    <location>
        <begin position="1436"/>
        <end position="1556"/>
    </location>
</feature>
<organism evidence="10 11">
    <name type="scientific">Flavobacterium cheonhonense</name>
    <dbReference type="NCBI Taxonomy" id="706185"/>
    <lineage>
        <taxon>Bacteria</taxon>
        <taxon>Pseudomonadati</taxon>
        <taxon>Bacteroidota</taxon>
        <taxon>Flavobacteriia</taxon>
        <taxon>Flavobacteriales</taxon>
        <taxon>Flavobacteriaceae</taxon>
        <taxon>Flavobacterium</taxon>
    </lineage>
</organism>
<dbReference type="RefSeq" id="WP_324690311.1">
    <property type="nucleotide sequence ID" value="NZ_BAABCR010000015.1"/>
</dbReference>
<keyword evidence="3" id="KW-0963">Cytoplasm</keyword>
<dbReference type="Pfam" id="PF07610">
    <property type="entry name" value="DUF1573"/>
    <property type="match status" value="2"/>
</dbReference>
<dbReference type="Gene3D" id="2.60.120.200">
    <property type="match status" value="1"/>
</dbReference>
<evidence type="ECO:0000259" key="9">
    <source>
        <dbReference type="SMART" id="SM00560"/>
    </source>
</evidence>
<keyword evidence="5" id="KW-0969">Cilium</keyword>
<dbReference type="NCBIfam" id="TIGR04183">
    <property type="entry name" value="Por_Secre_tail"/>
    <property type="match status" value="1"/>
</dbReference>
<dbReference type="Pfam" id="PF13385">
    <property type="entry name" value="Laminin_G_3"/>
    <property type="match status" value="1"/>
</dbReference>
<evidence type="ECO:0000256" key="3">
    <source>
        <dbReference type="ARBA" id="ARBA00022490"/>
    </source>
</evidence>
<keyword evidence="7" id="KW-0966">Cell projection</keyword>
<dbReference type="InterPro" id="IPR028974">
    <property type="entry name" value="TSP_type-3_rpt"/>
</dbReference>
<dbReference type="Gene3D" id="2.60.40.10">
    <property type="entry name" value="Immunoglobulins"/>
    <property type="match status" value="7"/>
</dbReference>
<evidence type="ECO:0000313" key="10">
    <source>
        <dbReference type="EMBL" id="GAA4037377.1"/>
    </source>
</evidence>
<reference evidence="11" key="1">
    <citation type="journal article" date="2019" name="Int. J. Syst. Evol. Microbiol.">
        <title>The Global Catalogue of Microorganisms (GCM) 10K type strain sequencing project: providing services to taxonomists for standard genome sequencing and annotation.</title>
        <authorList>
            <consortium name="The Broad Institute Genomics Platform"/>
            <consortium name="The Broad Institute Genome Sequencing Center for Infectious Disease"/>
            <person name="Wu L."/>
            <person name="Ma J."/>
        </authorList>
    </citation>
    <scope>NUCLEOTIDE SEQUENCE [LARGE SCALE GENOMIC DNA]</scope>
    <source>
        <strain evidence="11">JCM 17064</strain>
    </source>
</reference>
<gene>
    <name evidence="10" type="ORF">GCM10022386_24020</name>
</gene>
<name>A0ABP7U7N7_9FLAO</name>
<evidence type="ECO:0000256" key="2">
    <source>
        <dbReference type="ARBA" id="ARBA00004496"/>
    </source>
</evidence>
<dbReference type="InterPro" id="IPR013783">
    <property type="entry name" value="Ig-like_fold"/>
</dbReference>
<evidence type="ECO:0000256" key="8">
    <source>
        <dbReference type="SAM" id="SignalP"/>
    </source>
</evidence>
<dbReference type="InterPro" id="IPR026444">
    <property type="entry name" value="Secre_tail"/>
</dbReference>
<evidence type="ECO:0000256" key="4">
    <source>
        <dbReference type="ARBA" id="ARBA00022729"/>
    </source>
</evidence>
<dbReference type="NCBIfam" id="NF012200">
    <property type="entry name" value="choice_anch_D"/>
    <property type="match status" value="7"/>
</dbReference>
<feature type="signal peptide" evidence="8">
    <location>
        <begin position="1"/>
        <end position="25"/>
    </location>
</feature>
<keyword evidence="4 8" id="KW-0732">Signal</keyword>
<evidence type="ECO:0000256" key="1">
    <source>
        <dbReference type="ARBA" id="ARBA00004138"/>
    </source>
</evidence>
<comment type="subcellular location">
    <subcellularLocation>
        <location evidence="1">Cell projection</location>
        <location evidence="1">Cilium</location>
    </subcellularLocation>
    <subcellularLocation>
        <location evidence="2">Cytoplasm</location>
    </subcellularLocation>
</comment>
<comment type="caution">
    <text evidence="10">The sequence shown here is derived from an EMBL/GenBank/DDBJ whole genome shotgun (WGS) entry which is preliminary data.</text>
</comment>
<evidence type="ECO:0000256" key="5">
    <source>
        <dbReference type="ARBA" id="ARBA00023069"/>
    </source>
</evidence>
<dbReference type="InterPro" id="IPR013320">
    <property type="entry name" value="ConA-like_dom_sf"/>
</dbReference>
<sequence length="2237" mass="237400">MKKLLKVLEKGSYLLLFFCSIAAFSQVTIKSQSFEGVASDNLTYTTTSTTLVTVASGTGVSGSRSLSLRGNNQYATFENINLTGYTNVEVALSFASLGVDNDEDLFIQFSYDNGSNYQSAIKLVDGSSNKTLSYGTSDASANPYVFNVPSGNNNVQFRVYCVGVDGGEFYYIDNVTVRGYAHPEINLQASSTNILTGSTTISTAINTDFGSTDINSGTVSKTFTIQNTGTANLSIWSVYTNSGDFSASASSSTIAPGSSATLTVVFNPTNAGTRNGVISISNSDSDEGTYTFAVSGIGTEQEINLQGGSPLTNIPNGSTLIANSIDTNFGSTPGTKTYTIQNTGTSNLSLWSAWSSLTDYTVTYSPSTIAPGASGTLTVVFSPTAAGTRTATISLSNNDADEGTYSFNVSGTASDREINVRGNGNNIASGSTAIALTNNTDFGTTDIATGTVTKTFVIENTGGLSLSIWSVYSNSGEFTPTVSASSIAPGGTATLTVVFDPNTLGLRNGIISISNNDANESTYTFAVRGNATDKEINLQGGSPLTDIPSGSTTISNTIGTDFGNSAGVRTYTIQNTGSTALTISSVSSNLTDFSASVSPTTIAAGSTGTLTVNFNPTTSGTRTATITIANNDADESNYTFRVSGNPADKEINIRGNGTTISTGTSVISTARFTDFGSQDINTGSLTNNFVIENTGNLNLTISSVTSNNPSDFTVSVASNTVAGGSTTTLSVTFNPSTAGTRDAIITINNNDSNEGTYTFAVRGIGTEQEINVQGGSGPSNITNGSTTISNTLGTNFGSASATRTFVVQNTGTSNLNISSVSSTSAEYAVSISPSVVTPGSTATLTIVFNPTTSGTRAATISIVSNDSDESNYTFAVSANVTDREINVKGNGVSLVNGHTIISTARNTDFGSVQVDGGSATNNFVIENIGGLPLSISTITCSNTFDYIINFTPTVIPAGGTMTFSVEFNPITNGVRTGTIFITNNDADEANYRFNISGRGLQDNDGDSVDSSTDIDDDNDGITDIIECGTCLSDPFVNGGFETPVIAASSYAILPTSSVNGWQTSAENFIEIWSSGFNGVPAASGNQFAELNANVPGTLYQTFCLNGAGGTINWSIKHRGRGGVDQAFVKMGSTLANALASTPIVEMVDDNTAWGTYSGIYAIPVGQTQIVITFQAGYTGSGSASVGNFIDDVQIVINQGCIDSDGDGIPDTEDLDSDNDGIPDIEEAGFKQYSNNTATFDKSNPSLWTDTNSNGMNDYIASMITAGTYNVPDSDGDGLRNYLDFDSDNDSFFDVNEGGILNGDGDINDDGKGDGIDTDKDGILDLYDNTSAFGVVAKSYAQDTDGDGIADFLELDANNDGIFDITTSLYDNIDTNNDGKVDGTADVDRDGILDAFDTNPAVKGSPRNLNKKLLLDFDGRNDYAESTPVVGGLTNATLMAWIDLRNGYTNEGVVVGQDKFQIKVNSNRKVEAVVNNTSVTSTDALNTAQWYHVAAVMGNGELKLYLNGTMIKTKAVSGGIEADATNFTLGKNPSASNKFFNGKIDEVRLFNVALTDTQVQRMVYQEIENNGAQVRGTVIPRDIQSLPYANLIRYYRMDTYKDDIVDDLVTPGFDTGTGMKMYNHKNIYAQQAPMPFVTRTTGSFATAVNDTANDIRGLDLTEYDYAIVRVNHNITEPSNVSTTGMFVSSDVTIDMNNDNKLENKWYLKLDGKIDLSGKSQLVQTVDSELDVTSTGFIERDQTGQSNKFNYNYWASPVSSINNTTVNHGYTVAGVMKDGTTATPQNIQWTTGVNSVASSPITLSSYWIFKFQNLTNSYANWTSVGQNGTLLAGQGFTLKGSNASTPKQNYTFVGKPNNGTITSTVAANNLNLCGNPYPSAIDADKFIDDNIGSISGTLLFWEHYNTNTSHNTIQYQGGYATYTKVGGTPPVAPAGISGLGMSNRSAKRFIPVGQGFFVNGNTTGGTITFNNSQRIFIKEDNGQSQYLFRNGGMMATTQTAINAEDSFETEQFTKLRLGYVSANNYHRQLLLGFMNQYATSGFDNGYDALSTETLASDMYFQQGTVKQNIIGDSYFNANNSYPLGIKNATAGNVKFNLDAKENLAEDQEVYIFDNTTGIYHSIKSQPFEINLPAGTIENRFFLRFSTTGSLGTNDNEMQNSISVAHTQTDNTIHIKNELMEATIKSVELYNLLGQKVADWSLENQSETEMHLPVNNVSTGTYIVKIATDKGDISKKILTK</sequence>
<feature type="chain" id="PRO_5045907141" description="LamG-like jellyroll fold domain-containing protein" evidence="8">
    <location>
        <begin position="26"/>
        <end position="2237"/>
    </location>
</feature>
<dbReference type="InterPro" id="IPR011467">
    <property type="entry name" value="DUF1573"/>
</dbReference>
<dbReference type="PANTHER" id="PTHR37833:SF1">
    <property type="entry name" value="SIGNAL PEPTIDE PROTEIN"/>
    <property type="match status" value="1"/>
</dbReference>
<dbReference type="InterPro" id="IPR006558">
    <property type="entry name" value="LamG-like"/>
</dbReference>
<dbReference type="SUPFAM" id="SSF49899">
    <property type="entry name" value="Concanavalin A-like lectins/glucanases"/>
    <property type="match status" value="1"/>
</dbReference>
<dbReference type="Gene3D" id="4.10.1080.10">
    <property type="entry name" value="TSP type-3 repeat"/>
    <property type="match status" value="1"/>
</dbReference>
<dbReference type="SMART" id="SM00560">
    <property type="entry name" value="LamGL"/>
    <property type="match status" value="1"/>
</dbReference>
<accession>A0ABP7U7N7</accession>
<dbReference type="SUPFAM" id="SSF103647">
    <property type="entry name" value="TSP type-3 repeat"/>
    <property type="match status" value="2"/>
</dbReference>
<evidence type="ECO:0000256" key="7">
    <source>
        <dbReference type="ARBA" id="ARBA00023273"/>
    </source>
</evidence>
<dbReference type="Pfam" id="PF18962">
    <property type="entry name" value="Por_Secre_tail"/>
    <property type="match status" value="1"/>
</dbReference>
<dbReference type="Proteomes" id="UP001500968">
    <property type="component" value="Unassembled WGS sequence"/>
</dbReference>
<dbReference type="PANTHER" id="PTHR37833">
    <property type="entry name" value="LIPOPROTEIN-RELATED"/>
    <property type="match status" value="1"/>
</dbReference>
<keyword evidence="6" id="KW-1015">Disulfide bond</keyword>
<proteinExistence type="predicted"/>
<dbReference type="EMBL" id="BAABCR010000015">
    <property type="protein sequence ID" value="GAA4037377.1"/>
    <property type="molecule type" value="Genomic_DNA"/>
</dbReference>
<dbReference type="Pfam" id="PF22544">
    <property type="entry name" value="HYDIN_VesB_CFA65-like_Ig"/>
    <property type="match status" value="4"/>
</dbReference>